<dbReference type="PANTHER" id="PTHR37944">
    <property type="entry name" value="PORIN B"/>
    <property type="match status" value="1"/>
</dbReference>
<sequence length="445" mass="48118">MALRIARLFGALTLSALVAAPALAGEDEAADEPSILDHLPAFAPLKEARDALAEKGVRVSGFYFSDPRAGLSGGRDSGATYSGLFNLAVDLDGEKLFGVEGAKLHANMFQIHGKDVSERFVGNFLSANDIGARPSTRLFELWWQQPLNDQLEIRVGQMATDVEFITSDYGENFLDATFGWAGPPSENLPAGGPAYPLAAPGVRLKYTPREDFTLLAGLFNGYPAGKGEGDAEKRNRHGLNFEIGDPPLVLVEGQYRWNGGEEASGLPGTLKLGGYWHGGRFKRLDEDSRTRRGDFNLYAVLDQQVLRFGERDDERGLGVFLRGIFGPSDRNPVDAYVDGGFAATGLFASRPHDVFGIAAAWASFSPGLLREAREANADLGLADRPHGFEGVIEATYRMEMVPGLTVQPSLQYVIHPGAGTLEPDEDGARRVKNATIFGVATIVRF</sequence>
<dbReference type="InterPro" id="IPR007049">
    <property type="entry name" value="Carb-sel_porin_OprB"/>
</dbReference>
<dbReference type="EMBL" id="SIUB01000009">
    <property type="protein sequence ID" value="TBN47941.1"/>
    <property type="molecule type" value="Genomic_DNA"/>
</dbReference>
<dbReference type="Proteomes" id="UP000291613">
    <property type="component" value="Unassembled WGS sequence"/>
</dbReference>
<name>A0A4Q9GCZ8_9HYPH</name>
<dbReference type="AlphaFoldDB" id="A0A4Q9GCZ8"/>
<organism evidence="3 4">
    <name type="scientific">Hansschlegelia quercus</name>
    <dbReference type="NCBI Taxonomy" id="2528245"/>
    <lineage>
        <taxon>Bacteria</taxon>
        <taxon>Pseudomonadati</taxon>
        <taxon>Pseudomonadota</taxon>
        <taxon>Alphaproteobacteria</taxon>
        <taxon>Hyphomicrobiales</taxon>
        <taxon>Methylopilaceae</taxon>
        <taxon>Hansschlegelia</taxon>
    </lineage>
</organism>
<dbReference type="InterPro" id="IPR038673">
    <property type="entry name" value="OprB_sf"/>
</dbReference>
<dbReference type="RefSeq" id="WP_131004400.1">
    <property type="nucleotide sequence ID" value="NZ_JBHSZR010000008.1"/>
</dbReference>
<feature type="chain" id="PRO_5020870398" evidence="2">
    <location>
        <begin position="25"/>
        <end position="445"/>
    </location>
</feature>
<dbReference type="Gene3D" id="2.40.160.180">
    <property type="entry name" value="Carbohydrate-selective porin OprB"/>
    <property type="match status" value="1"/>
</dbReference>
<dbReference type="OrthoDB" id="177316at2"/>
<dbReference type="PANTHER" id="PTHR37944:SF1">
    <property type="entry name" value="PORIN B"/>
    <property type="match status" value="1"/>
</dbReference>
<dbReference type="GO" id="GO:0016020">
    <property type="term" value="C:membrane"/>
    <property type="evidence" value="ECO:0007669"/>
    <property type="project" value="InterPro"/>
</dbReference>
<dbReference type="GO" id="GO:0015288">
    <property type="term" value="F:porin activity"/>
    <property type="evidence" value="ECO:0007669"/>
    <property type="project" value="InterPro"/>
</dbReference>
<dbReference type="Pfam" id="PF04966">
    <property type="entry name" value="OprB"/>
    <property type="match status" value="1"/>
</dbReference>
<evidence type="ECO:0000313" key="3">
    <source>
        <dbReference type="EMBL" id="TBN47941.1"/>
    </source>
</evidence>
<accession>A0A4Q9GCZ8</accession>
<comment type="caution">
    <text evidence="3">The sequence shown here is derived from an EMBL/GenBank/DDBJ whole genome shotgun (WGS) entry which is preliminary data.</text>
</comment>
<gene>
    <name evidence="3" type="ORF">EYR15_15085</name>
</gene>
<evidence type="ECO:0000256" key="1">
    <source>
        <dbReference type="ARBA" id="ARBA00008769"/>
    </source>
</evidence>
<comment type="similarity">
    <text evidence="1 2">Belongs to the OprB family.</text>
</comment>
<feature type="signal peptide" evidence="2">
    <location>
        <begin position="1"/>
        <end position="24"/>
    </location>
</feature>
<keyword evidence="4" id="KW-1185">Reference proteome</keyword>
<protein>
    <submittedName>
        <fullName evidence="3">Carbohydrate porin</fullName>
    </submittedName>
</protein>
<proteinExistence type="inferred from homology"/>
<dbReference type="InterPro" id="IPR052932">
    <property type="entry name" value="OprB_Porin"/>
</dbReference>
<keyword evidence="2" id="KW-0732">Signal</keyword>
<evidence type="ECO:0000256" key="2">
    <source>
        <dbReference type="RuleBase" id="RU363072"/>
    </source>
</evidence>
<evidence type="ECO:0000313" key="4">
    <source>
        <dbReference type="Proteomes" id="UP000291613"/>
    </source>
</evidence>
<reference evidence="3 4" key="1">
    <citation type="submission" date="2019-02" db="EMBL/GenBank/DDBJ databases">
        <title>Hansschlegelia quercus sp. nov., a novel methylotrophic bacterium from buds of oak (Quercus robur L.).</title>
        <authorList>
            <person name="Agafonova N.V."/>
            <person name="Kaparullina E.N."/>
            <person name="Grouzdev D.S."/>
            <person name="Doronina N.V."/>
        </authorList>
    </citation>
    <scope>NUCLEOTIDE SEQUENCE [LARGE SCALE GENOMIC DNA]</scope>
    <source>
        <strain evidence="3 4">Dub</strain>
    </source>
</reference>
<dbReference type="GO" id="GO:0008643">
    <property type="term" value="P:carbohydrate transport"/>
    <property type="evidence" value="ECO:0007669"/>
    <property type="project" value="InterPro"/>
</dbReference>